<evidence type="ECO:0000313" key="12">
    <source>
        <dbReference type="Proteomes" id="UP000309389"/>
    </source>
</evidence>
<feature type="binding site" evidence="10">
    <location>
        <position position="174"/>
    </location>
    <ligand>
        <name>Mg(2+)</name>
        <dbReference type="ChEBI" id="CHEBI:18420"/>
    </ligand>
</feature>
<comment type="caution">
    <text evidence="11">The sequence shown here is derived from an EMBL/GenBank/DDBJ whole genome shotgun (WGS) entry which is preliminary data.</text>
</comment>
<comment type="catalytic activity">
    <reaction evidence="1 10">
        <text>2-phosphoglycolate + H2O = glycolate + phosphate</text>
        <dbReference type="Rhea" id="RHEA:14369"/>
        <dbReference type="ChEBI" id="CHEBI:15377"/>
        <dbReference type="ChEBI" id="CHEBI:29805"/>
        <dbReference type="ChEBI" id="CHEBI:43474"/>
        <dbReference type="ChEBI" id="CHEBI:58033"/>
        <dbReference type="EC" id="3.1.3.18"/>
    </reaction>
</comment>
<dbReference type="PANTHER" id="PTHR43434">
    <property type="entry name" value="PHOSPHOGLYCOLATE PHOSPHATASE"/>
    <property type="match status" value="1"/>
</dbReference>
<dbReference type="InterPro" id="IPR023214">
    <property type="entry name" value="HAD_sf"/>
</dbReference>
<comment type="function">
    <text evidence="10">Specifically catalyzes the dephosphorylation of 2-phosphoglycolate. Is involved in the dissimilation of the intracellular 2-phosphoglycolate formed during the DNA repair of 3'-phosphoglycolate ends, a major class of DNA lesions induced by oxidative stress.</text>
</comment>
<evidence type="ECO:0000256" key="4">
    <source>
        <dbReference type="ARBA" id="ARBA00006171"/>
    </source>
</evidence>
<feature type="binding site" evidence="10">
    <location>
        <position position="12"/>
    </location>
    <ligand>
        <name>Mg(2+)</name>
        <dbReference type="ChEBI" id="CHEBI:18420"/>
    </ligand>
</feature>
<comment type="cofactor">
    <cofactor evidence="2 10">
        <name>Mg(2+)</name>
        <dbReference type="ChEBI" id="CHEBI:18420"/>
    </cofactor>
</comment>
<dbReference type="RefSeq" id="WP_136692394.1">
    <property type="nucleotide sequence ID" value="NZ_SSHH01000001.1"/>
</dbReference>
<dbReference type="SUPFAM" id="SSF56784">
    <property type="entry name" value="HAD-like"/>
    <property type="match status" value="1"/>
</dbReference>
<evidence type="ECO:0000256" key="9">
    <source>
        <dbReference type="ARBA" id="ARBA00023277"/>
    </source>
</evidence>
<dbReference type="NCBIfam" id="TIGR01549">
    <property type="entry name" value="HAD-SF-IA-v1"/>
    <property type="match status" value="1"/>
</dbReference>
<evidence type="ECO:0000313" key="11">
    <source>
        <dbReference type="EMBL" id="TIX51608.1"/>
    </source>
</evidence>
<evidence type="ECO:0000256" key="1">
    <source>
        <dbReference type="ARBA" id="ARBA00000830"/>
    </source>
</evidence>
<dbReference type="EMBL" id="SSHH01000001">
    <property type="protein sequence ID" value="TIX51608.1"/>
    <property type="molecule type" value="Genomic_DNA"/>
</dbReference>
<keyword evidence="7 10" id="KW-0378">Hydrolase</keyword>
<evidence type="ECO:0000256" key="10">
    <source>
        <dbReference type="HAMAP-Rule" id="MF_00495"/>
    </source>
</evidence>
<evidence type="ECO:0000256" key="2">
    <source>
        <dbReference type="ARBA" id="ARBA00001946"/>
    </source>
</evidence>
<proteinExistence type="inferred from homology"/>
<dbReference type="GO" id="GO:0046295">
    <property type="term" value="P:glycolate biosynthetic process"/>
    <property type="evidence" value="ECO:0007669"/>
    <property type="project" value="UniProtKB-UniRule"/>
</dbReference>
<dbReference type="GO" id="GO:0006281">
    <property type="term" value="P:DNA repair"/>
    <property type="evidence" value="ECO:0007669"/>
    <property type="project" value="TreeGrafter"/>
</dbReference>
<keyword evidence="8 10" id="KW-0460">Magnesium</keyword>
<dbReference type="InterPro" id="IPR036412">
    <property type="entry name" value="HAD-like_sf"/>
</dbReference>
<dbReference type="InterPro" id="IPR006439">
    <property type="entry name" value="HAD-SF_hydro_IA"/>
</dbReference>
<feature type="active site" description="Nucleophile" evidence="10">
    <location>
        <position position="12"/>
    </location>
</feature>
<dbReference type="InterPro" id="IPR023198">
    <property type="entry name" value="PGP-like_dom2"/>
</dbReference>
<dbReference type="UniPathway" id="UPA00865">
    <property type="reaction ID" value="UER00834"/>
</dbReference>
<dbReference type="GO" id="GO:0005975">
    <property type="term" value="P:carbohydrate metabolic process"/>
    <property type="evidence" value="ECO:0007669"/>
    <property type="project" value="InterPro"/>
</dbReference>
<keyword evidence="12" id="KW-1185">Reference proteome</keyword>
<accession>A0A4T3F381</accession>
<comment type="similarity">
    <text evidence="4 10">Belongs to the HAD-like hydrolase superfamily. CbbY/CbbZ/Gph/YieH family.</text>
</comment>
<evidence type="ECO:0000256" key="7">
    <source>
        <dbReference type="ARBA" id="ARBA00022801"/>
    </source>
</evidence>
<name>A0A4T3F381_9SPHN</name>
<dbReference type="GO" id="GO:0008967">
    <property type="term" value="F:phosphoglycolate phosphatase activity"/>
    <property type="evidence" value="ECO:0007669"/>
    <property type="project" value="UniProtKB-UniRule"/>
</dbReference>
<feature type="binding site" evidence="10">
    <location>
        <position position="14"/>
    </location>
    <ligand>
        <name>Mg(2+)</name>
        <dbReference type="ChEBI" id="CHEBI:18420"/>
    </ligand>
</feature>
<sequence length="223" mass="23695">MSEFPFRIVGFDLDGTLVDSALDLAPAVNHALLAAGRDAVSLETTRSLIGGGARRMLERALEVTGGPVEAPHFEDLHAALLEHYTANIAANTRPYEGCLDALDILAGHGCQLAVVTNKAEDLARKLIEELGLTSRFASIMGGDTLGRERAKPAPDMIHETIARCGGGHFAMVGDSTFDVKAAKNASVPAVAFSFGYHDVPPEELGADVLIHHFNELVPALARF</sequence>
<evidence type="ECO:0000256" key="5">
    <source>
        <dbReference type="ARBA" id="ARBA00013078"/>
    </source>
</evidence>
<organism evidence="11 12">
    <name type="scientific">Alteraurantiacibacter aquimixticola</name>
    <dbReference type="NCBI Taxonomy" id="2489173"/>
    <lineage>
        <taxon>Bacteria</taxon>
        <taxon>Pseudomonadati</taxon>
        <taxon>Pseudomonadota</taxon>
        <taxon>Alphaproteobacteria</taxon>
        <taxon>Sphingomonadales</taxon>
        <taxon>Erythrobacteraceae</taxon>
        <taxon>Alteraurantiacibacter</taxon>
    </lineage>
</organism>
<evidence type="ECO:0000256" key="3">
    <source>
        <dbReference type="ARBA" id="ARBA00004818"/>
    </source>
</evidence>
<protein>
    <recommendedName>
        <fullName evidence="5 10">Phosphoglycolate phosphatase</fullName>
        <shortName evidence="10">PGP</shortName>
        <shortName evidence="10">PGPase</shortName>
        <ecNumber evidence="5 10">3.1.3.18</ecNumber>
    </recommendedName>
</protein>
<keyword evidence="9 10" id="KW-0119">Carbohydrate metabolism</keyword>
<dbReference type="InterPro" id="IPR037512">
    <property type="entry name" value="PGPase_prok"/>
</dbReference>
<dbReference type="PANTHER" id="PTHR43434:SF1">
    <property type="entry name" value="PHOSPHOGLYCOLATE PHOSPHATASE"/>
    <property type="match status" value="1"/>
</dbReference>
<dbReference type="AlphaFoldDB" id="A0A4T3F381"/>
<dbReference type="GO" id="GO:0046872">
    <property type="term" value="F:metal ion binding"/>
    <property type="evidence" value="ECO:0007669"/>
    <property type="project" value="UniProtKB-KW"/>
</dbReference>
<dbReference type="Pfam" id="PF13419">
    <property type="entry name" value="HAD_2"/>
    <property type="match status" value="1"/>
</dbReference>
<gene>
    <name evidence="11" type="ORF">E5222_03910</name>
</gene>
<keyword evidence="6 10" id="KW-0479">Metal-binding</keyword>
<dbReference type="Gene3D" id="3.40.50.1000">
    <property type="entry name" value="HAD superfamily/HAD-like"/>
    <property type="match status" value="1"/>
</dbReference>
<comment type="pathway">
    <text evidence="3 10">Organic acid metabolism; glycolate biosynthesis; glycolate from 2-phosphoglycolate: step 1/1.</text>
</comment>
<dbReference type="GO" id="GO:0005829">
    <property type="term" value="C:cytosol"/>
    <property type="evidence" value="ECO:0007669"/>
    <property type="project" value="TreeGrafter"/>
</dbReference>
<reference evidence="11 12" key="1">
    <citation type="submission" date="2019-04" db="EMBL/GenBank/DDBJ databases">
        <title>Altererythrobacter aquimixticola sp. nov., isolated from sediment of junction between the ocean and a freshwater spring.</title>
        <authorList>
            <person name="Yoon J.-H."/>
        </authorList>
    </citation>
    <scope>NUCLEOTIDE SEQUENCE [LARGE SCALE GENOMIC DNA]</scope>
    <source>
        <strain evidence="11 12">SSKS-13</strain>
    </source>
</reference>
<evidence type="ECO:0000256" key="6">
    <source>
        <dbReference type="ARBA" id="ARBA00022723"/>
    </source>
</evidence>
<dbReference type="InterPro" id="IPR050155">
    <property type="entry name" value="HAD-like_hydrolase_sf"/>
</dbReference>
<dbReference type="EC" id="3.1.3.18" evidence="5 10"/>
<dbReference type="OrthoDB" id="9793014at2"/>
<dbReference type="SFLD" id="SFLDS00003">
    <property type="entry name" value="Haloacid_Dehalogenase"/>
    <property type="match status" value="1"/>
</dbReference>
<evidence type="ECO:0000256" key="8">
    <source>
        <dbReference type="ARBA" id="ARBA00022842"/>
    </source>
</evidence>
<dbReference type="SFLD" id="SFLDG01129">
    <property type="entry name" value="C1.5:_HAD__Beta-PGM__Phosphata"/>
    <property type="match status" value="1"/>
</dbReference>
<dbReference type="HAMAP" id="MF_00495">
    <property type="entry name" value="GPH_hydrolase_bact"/>
    <property type="match status" value="1"/>
</dbReference>
<dbReference type="Gene3D" id="1.10.150.240">
    <property type="entry name" value="Putative phosphatase, domain 2"/>
    <property type="match status" value="1"/>
</dbReference>
<dbReference type="InterPro" id="IPR041492">
    <property type="entry name" value="HAD_2"/>
</dbReference>
<dbReference type="Proteomes" id="UP000309389">
    <property type="component" value="Unassembled WGS sequence"/>
</dbReference>